<dbReference type="CDD" id="cd03809">
    <property type="entry name" value="GT4_MtfB-like"/>
    <property type="match status" value="1"/>
</dbReference>
<dbReference type="Pfam" id="PF13692">
    <property type="entry name" value="Glyco_trans_1_4"/>
    <property type="match status" value="1"/>
</dbReference>
<keyword evidence="1 2" id="KW-0808">Transferase</keyword>
<dbReference type="SUPFAM" id="SSF53756">
    <property type="entry name" value="UDP-Glycosyltransferase/glycogen phosphorylase"/>
    <property type="match status" value="1"/>
</dbReference>
<name>A0ABW0NZ21_9HYPH</name>
<dbReference type="RefSeq" id="WP_066716061.1">
    <property type="nucleotide sequence ID" value="NZ_JBHSLU010000021.1"/>
</dbReference>
<dbReference type="EMBL" id="JBHSLU010000021">
    <property type="protein sequence ID" value="MFC5505715.1"/>
    <property type="molecule type" value="Genomic_DNA"/>
</dbReference>
<dbReference type="Proteomes" id="UP001596060">
    <property type="component" value="Unassembled WGS sequence"/>
</dbReference>
<proteinExistence type="predicted"/>
<dbReference type="PANTHER" id="PTHR46401">
    <property type="entry name" value="GLYCOSYLTRANSFERASE WBBK-RELATED"/>
    <property type="match status" value="1"/>
</dbReference>
<organism evidence="2 3">
    <name type="scientific">Bosea massiliensis</name>
    <dbReference type="NCBI Taxonomy" id="151419"/>
    <lineage>
        <taxon>Bacteria</taxon>
        <taxon>Pseudomonadati</taxon>
        <taxon>Pseudomonadota</taxon>
        <taxon>Alphaproteobacteria</taxon>
        <taxon>Hyphomicrobiales</taxon>
        <taxon>Boseaceae</taxon>
        <taxon>Bosea</taxon>
    </lineage>
</organism>
<dbReference type="PANTHER" id="PTHR46401:SF2">
    <property type="entry name" value="GLYCOSYLTRANSFERASE WBBK-RELATED"/>
    <property type="match status" value="1"/>
</dbReference>
<dbReference type="Gene3D" id="3.90.550.10">
    <property type="entry name" value="Spore Coat Polysaccharide Biosynthesis Protein SpsA, Chain A"/>
    <property type="match status" value="1"/>
</dbReference>
<comment type="caution">
    <text evidence="2">The sequence shown here is derived from an EMBL/GenBank/DDBJ whole genome shotgun (WGS) entry which is preliminary data.</text>
</comment>
<protein>
    <submittedName>
        <fullName evidence="2">Glycosyltransferase</fullName>
        <ecNumber evidence="2">2.4.-.-</ecNumber>
    </submittedName>
</protein>
<dbReference type="EC" id="2.4.-.-" evidence="2"/>
<dbReference type="GO" id="GO:0016757">
    <property type="term" value="F:glycosyltransferase activity"/>
    <property type="evidence" value="ECO:0007669"/>
    <property type="project" value="UniProtKB-KW"/>
</dbReference>
<dbReference type="CDD" id="cd00761">
    <property type="entry name" value="Glyco_tranf_GTA_type"/>
    <property type="match status" value="1"/>
</dbReference>
<evidence type="ECO:0000313" key="2">
    <source>
        <dbReference type="EMBL" id="MFC5505715.1"/>
    </source>
</evidence>
<accession>A0ABW0NZ21</accession>
<sequence length="671" mass="72219">MSSAPFFAVNGRFLSQDITGVQRYARNVVAALDATLSEAGRRAMLIAPQRADVLTLQAIDHVSAGRLMGHGWEQIELPRLSPGPLLNLCNTAPALKREQIVCIHDANAFTNPESYSRSFRTAYRTLQPLLARRSARISTVSQASARQLARHLPIRAGNIAVLPNGHEHALAWNPAKAKLAPALLADRANSERPFVLALGSRARHKNLALVVTIAPRLAELGVDVIVAGGGADIFADEDLARAGNVCMAGRVGDDDLAYLLDRALCLVFPSWTEGFGLPILEAMARGCPVVSSDRASMPEVCGGAALLASPSDPAAWTTHIAALAGSAALRDDLIGRGKTRLPLFSWRRTAEGYLDLAISPQSRRSAAQVTAIPAPAPRIAAVIATRGRPEVVTETVLHLLAHQRLRPDSVIVSCVHAADAGGLQGRNDVLVLTGPAGLAAQRNTALAHLPPGTEIVAFFDDDFIAHKDWLAAAARCFRDDAGIDAFTGRVLADGVTGPGIPLAEAMTMVVAPSEDDWSWIEPYSPYGCNMAFRVSSIAGLRFDERLVLYGWLEDRDFGGALARRGGRLVKSAEAIGVHMGVKGGRMAGERFGYSQIVNPLYMLRKGTMTIGQVGDHLFRNISSNLFRSLRPEPFIDRRGRLRGNILGVADILRGRLQPERAADLQPRERFK</sequence>
<evidence type="ECO:0000313" key="3">
    <source>
        <dbReference type="Proteomes" id="UP001596060"/>
    </source>
</evidence>
<dbReference type="InterPro" id="IPR029044">
    <property type="entry name" value="Nucleotide-diphossugar_trans"/>
</dbReference>
<evidence type="ECO:0000256" key="1">
    <source>
        <dbReference type="ARBA" id="ARBA00022679"/>
    </source>
</evidence>
<gene>
    <name evidence="2" type="ORF">ACFPN9_10635</name>
</gene>
<keyword evidence="2" id="KW-0328">Glycosyltransferase</keyword>
<dbReference type="Gene3D" id="3.40.50.2000">
    <property type="entry name" value="Glycogen Phosphorylase B"/>
    <property type="match status" value="2"/>
</dbReference>
<reference evidence="3" key="1">
    <citation type="journal article" date="2019" name="Int. J. Syst. Evol. Microbiol.">
        <title>The Global Catalogue of Microorganisms (GCM) 10K type strain sequencing project: providing services to taxonomists for standard genome sequencing and annotation.</title>
        <authorList>
            <consortium name="The Broad Institute Genomics Platform"/>
            <consortium name="The Broad Institute Genome Sequencing Center for Infectious Disease"/>
            <person name="Wu L."/>
            <person name="Ma J."/>
        </authorList>
    </citation>
    <scope>NUCLEOTIDE SEQUENCE [LARGE SCALE GENOMIC DNA]</scope>
    <source>
        <strain evidence="3">CCUG 43117</strain>
    </source>
</reference>
<dbReference type="SUPFAM" id="SSF53448">
    <property type="entry name" value="Nucleotide-diphospho-sugar transferases"/>
    <property type="match status" value="1"/>
</dbReference>
<keyword evidence="3" id="KW-1185">Reference proteome</keyword>